<keyword evidence="9" id="KW-0547">Nucleotide-binding</keyword>
<evidence type="ECO:0000256" key="14">
    <source>
        <dbReference type="ARBA" id="ARBA00023235"/>
    </source>
</evidence>
<dbReference type="Gene3D" id="3.30.230.10">
    <property type="match status" value="1"/>
</dbReference>
<dbReference type="Gene3D" id="3.30.565.10">
    <property type="entry name" value="Histidine kinase-like ATPase, C-terminal domain"/>
    <property type="match status" value="1"/>
</dbReference>
<dbReference type="GO" id="GO:0005524">
    <property type="term" value="F:ATP binding"/>
    <property type="evidence" value="ECO:0007669"/>
    <property type="project" value="UniProtKB-KW"/>
</dbReference>
<dbReference type="Pfam" id="PF16898">
    <property type="entry name" value="TOPRIM_C"/>
    <property type="match status" value="1"/>
</dbReference>
<dbReference type="RefSeq" id="YP_009021205.1">
    <property type="nucleotide sequence ID" value="NC_023848.1"/>
</dbReference>
<evidence type="ECO:0000259" key="18">
    <source>
        <dbReference type="PROSITE" id="PS52040"/>
    </source>
</evidence>
<comment type="cofactor">
    <cofactor evidence="4">
        <name>Mg(2+)</name>
        <dbReference type="ChEBI" id="CHEBI:18420"/>
    </cofactor>
</comment>
<gene>
    <name evidence="19" type="ORF">AMIV_133</name>
</gene>
<dbReference type="Gene3D" id="3.30.1490.30">
    <property type="match status" value="1"/>
</dbReference>
<comment type="similarity">
    <text evidence="5">Belongs to the type II topoisomerase family.</text>
</comment>
<evidence type="ECO:0000256" key="13">
    <source>
        <dbReference type="ARBA" id="ARBA00023125"/>
    </source>
</evidence>
<dbReference type="KEGG" id="vg:18938294"/>
<evidence type="ECO:0000259" key="17">
    <source>
        <dbReference type="PROSITE" id="PS50880"/>
    </source>
</evidence>
<keyword evidence="12" id="KW-0799">Topoisomerase</keyword>
<keyword evidence="14 19" id="KW-0413">Isomerase</keyword>
<evidence type="ECO:0000256" key="1">
    <source>
        <dbReference type="ARBA" id="ARBA00000185"/>
    </source>
</evidence>
<dbReference type="Gene3D" id="3.40.50.670">
    <property type="match status" value="1"/>
</dbReference>
<dbReference type="FunFam" id="3.40.50.670:FF:000001">
    <property type="entry name" value="DNA topoisomerase 2"/>
    <property type="match status" value="1"/>
</dbReference>
<comment type="caution">
    <text evidence="16">Lacks conserved residue(s) required for the propagation of feature annotation.</text>
</comment>
<dbReference type="InterPro" id="IPR001154">
    <property type="entry name" value="TopoII_euk"/>
</dbReference>
<evidence type="ECO:0000256" key="9">
    <source>
        <dbReference type="ARBA" id="ARBA00022741"/>
    </source>
</evidence>
<dbReference type="InterPro" id="IPR001241">
    <property type="entry name" value="Topo_IIA"/>
</dbReference>
<dbReference type="InterPro" id="IPR002205">
    <property type="entry name" value="Topo_IIA_dom_A"/>
</dbReference>
<dbReference type="GO" id="GO:0006265">
    <property type="term" value="P:DNA topological change"/>
    <property type="evidence" value="ECO:0007669"/>
    <property type="project" value="InterPro"/>
</dbReference>
<dbReference type="GO" id="GO:0003677">
    <property type="term" value="F:DNA binding"/>
    <property type="evidence" value="ECO:0007669"/>
    <property type="project" value="UniProtKB-UniRule"/>
</dbReference>
<dbReference type="PANTHER" id="PTHR10169">
    <property type="entry name" value="DNA TOPOISOMERASE/GYRASE"/>
    <property type="match status" value="1"/>
</dbReference>
<dbReference type="Pfam" id="PF00521">
    <property type="entry name" value="DNA_topoisoIV"/>
    <property type="match status" value="1"/>
</dbReference>
<dbReference type="PROSITE" id="PS50880">
    <property type="entry name" value="TOPRIM"/>
    <property type="match status" value="1"/>
</dbReference>
<dbReference type="SUPFAM" id="SSF56719">
    <property type="entry name" value="Type II DNA topoisomerase"/>
    <property type="match status" value="1"/>
</dbReference>
<organism evidence="19 20">
    <name type="scientific">Chloriridovirus anopheles1</name>
    <dbReference type="NCBI Taxonomy" id="1465751"/>
    <lineage>
        <taxon>Viruses</taxon>
        <taxon>Varidnaviria</taxon>
        <taxon>Bamfordvirae</taxon>
        <taxon>Nucleocytoviricota</taxon>
        <taxon>Megaviricetes</taxon>
        <taxon>Pimascovirales</taxon>
        <taxon>Pimascovirales incertae sedis</taxon>
        <taxon>Iridoviridae</taxon>
        <taxon>Betairidovirinae</taxon>
        <taxon>Chloriridovirus</taxon>
    </lineage>
</organism>
<dbReference type="EC" id="5.6.2.2" evidence="6"/>
<evidence type="ECO:0000256" key="16">
    <source>
        <dbReference type="PROSITE-ProRule" id="PRU01384"/>
    </source>
</evidence>
<evidence type="ECO:0000256" key="3">
    <source>
        <dbReference type="ARBA" id="ARBA00001936"/>
    </source>
</evidence>
<dbReference type="GO" id="GO:0003918">
    <property type="term" value="F:DNA topoisomerase type II (double strand cut, ATP-hydrolyzing) activity"/>
    <property type="evidence" value="ECO:0007669"/>
    <property type="project" value="UniProtKB-EC"/>
</dbReference>
<comment type="cofactor">
    <cofactor evidence="2">
        <name>Ca(2+)</name>
        <dbReference type="ChEBI" id="CHEBI:29108"/>
    </cofactor>
</comment>
<evidence type="ECO:0000256" key="6">
    <source>
        <dbReference type="ARBA" id="ARBA00012895"/>
    </source>
</evidence>
<evidence type="ECO:0000313" key="19">
    <source>
        <dbReference type="EMBL" id="AHL67621.1"/>
    </source>
</evidence>
<dbReference type="PANTHER" id="PTHR10169:SF50">
    <property type="entry name" value="DNA TOPOISOMERASE 2"/>
    <property type="match status" value="1"/>
</dbReference>
<dbReference type="PRINTS" id="PR01158">
    <property type="entry name" value="TOPISMRASEII"/>
</dbReference>
<sequence>MTKNMVKYIKKTDIQHVLDCSDVYIGSIQEYPRKEYIFDQDAIVPANVSVPTALVRIFVEALTNAVDNAERSRSTDRRCKTIKIGLDMDTGETSVWNDGEVIAIDKSNSEGMYNHSLIFGHFRTSSNYGNEEVRELSGKNGMGVKCTNIFSSQFTVTGVDPGTGLKLVQTWTQNMEKTDGPIVTKSSLKHGYTEVKYIPDFKRFTMSGKPLKKYPSEIYAIFHKFALDVSVLLSDVSVYFNDEKIKIAKNLLDYAQLYYNKKSVAECDEMIHFKTINSEVVICGLKQPNSRPAISFVNGQITCDGGQHVNGFTKALCGAVLEYLNKKRDVKFTPKDVSAYFHLFVHSKVNKPQFDGQNKNKLVHPTIPTEISATQIKKILKWSTIAAIKNKASLKDMSVLKKMENKSKRSLVKVDGYDPANKFGADSVLIVCEGLSAKSYAVSGIQTGALGKKGRNCFGILPLRGKFLNVKNVTSKKIGENKVVSDLIKVLGLKFGADYTLPQNYNSLNYGTLLILTDADKDGIHIEGLLINFFAELFPTLIQRGGFIVSMKTPIVKVFQKGKKDLLFYNESTFEEYRRNHPNIKKFKYYKGLGTTGPKDVSASFGLKMVEYQNDDKCVDAVNKVFKDEMADARKKWLSAFDPEEVYFNLDEYSSPLINLPISDFMEHEMIKFSYEDCKRSLAGVIDGFKESQRKVIYAIRKKFKNGGSSLKVAQLSGCVAEQTDYKHGEQNLCETIIKFAQDFVGSNNIPLLYQMGNSEQGWKEGRTLQVPDIFSPNHNQS</sequence>
<dbReference type="Gene3D" id="3.90.199.10">
    <property type="entry name" value="Topoisomerase II, domain 5"/>
    <property type="match status" value="1"/>
</dbReference>
<evidence type="ECO:0000256" key="8">
    <source>
        <dbReference type="ARBA" id="ARBA00022723"/>
    </source>
</evidence>
<dbReference type="InterPro" id="IPR031660">
    <property type="entry name" value="TOPRIM_C"/>
</dbReference>
<name>W8R9T5_9VIRU</name>
<dbReference type="InterPro" id="IPR006171">
    <property type="entry name" value="TOPRIM_dom"/>
</dbReference>
<evidence type="ECO:0000256" key="2">
    <source>
        <dbReference type="ARBA" id="ARBA00001913"/>
    </source>
</evidence>
<dbReference type="GO" id="GO:0000819">
    <property type="term" value="P:sister chromatid segregation"/>
    <property type="evidence" value="ECO:0007669"/>
    <property type="project" value="TreeGrafter"/>
</dbReference>
<dbReference type="SUPFAM" id="SSF54211">
    <property type="entry name" value="Ribosomal protein S5 domain 2-like"/>
    <property type="match status" value="1"/>
</dbReference>
<evidence type="ECO:0000256" key="10">
    <source>
        <dbReference type="ARBA" id="ARBA00022840"/>
    </source>
</evidence>
<dbReference type="Proteomes" id="UP000110868">
    <property type="component" value="Segment"/>
</dbReference>
<dbReference type="GeneID" id="18938294"/>
<proteinExistence type="inferred from homology"/>
<reference evidence="19 20" key="1">
    <citation type="submission" date="2013-12" db="EMBL/GenBank/DDBJ databases">
        <authorList>
            <person name="Tong Y."/>
            <person name="Zhang J."/>
            <person name="Huang Y."/>
            <person name="Li S."/>
            <person name="Pei G."/>
            <person name="Zhang Z."/>
            <person name="Mi Z."/>
            <person name="An X."/>
        </authorList>
    </citation>
    <scope>NUCLEOTIDE SEQUENCE [LARGE SCALE GENOMIC DNA]</scope>
    <source>
        <strain evidence="19">AMIV</strain>
    </source>
</reference>
<evidence type="ECO:0000256" key="15">
    <source>
        <dbReference type="ARBA" id="ARBA00031138"/>
    </source>
</evidence>
<dbReference type="InterPro" id="IPR050634">
    <property type="entry name" value="DNA_Topoisomerase_II"/>
</dbReference>
<protein>
    <recommendedName>
        <fullName evidence="7">DNA topoisomerase 2</fullName>
        <ecNumber evidence="6">5.6.2.2</ecNumber>
    </recommendedName>
    <alternativeName>
        <fullName evidence="15">DNA topoisomerase II</fullName>
    </alternativeName>
</protein>
<dbReference type="SUPFAM" id="SSF55874">
    <property type="entry name" value="ATPase domain of HSP90 chaperone/DNA topoisomerase II/histidine kinase"/>
    <property type="match status" value="1"/>
</dbReference>
<dbReference type="InterPro" id="IPR013759">
    <property type="entry name" value="Topo_IIA_B_C"/>
</dbReference>
<keyword evidence="8" id="KW-0479">Metal-binding</keyword>
<dbReference type="InterPro" id="IPR013758">
    <property type="entry name" value="Topo_IIA_A/C_ab"/>
</dbReference>
<keyword evidence="20" id="KW-1185">Reference proteome</keyword>
<accession>W8R9T5</accession>
<evidence type="ECO:0000256" key="12">
    <source>
        <dbReference type="ARBA" id="ARBA00023029"/>
    </source>
</evidence>
<evidence type="ECO:0000256" key="5">
    <source>
        <dbReference type="ARBA" id="ARBA00011080"/>
    </source>
</evidence>
<dbReference type="InterPro" id="IPR013760">
    <property type="entry name" value="Topo_IIA-like_dom_sf"/>
</dbReference>
<keyword evidence="10" id="KW-0067">ATP-binding</keyword>
<comment type="catalytic activity">
    <reaction evidence="1">
        <text>ATP-dependent breakage, passage and rejoining of double-stranded DNA.</text>
        <dbReference type="EC" id="5.6.2.2"/>
    </reaction>
</comment>
<dbReference type="GO" id="GO:0046872">
    <property type="term" value="F:metal ion binding"/>
    <property type="evidence" value="ECO:0007669"/>
    <property type="project" value="UniProtKB-KW"/>
</dbReference>
<dbReference type="PRINTS" id="PR00418">
    <property type="entry name" value="TPI2FAMILY"/>
</dbReference>
<dbReference type="PROSITE" id="PS52040">
    <property type="entry name" value="TOPO_IIA"/>
    <property type="match status" value="1"/>
</dbReference>
<dbReference type="InterPro" id="IPR020568">
    <property type="entry name" value="Ribosomal_Su5_D2-typ_SF"/>
</dbReference>
<comment type="cofactor">
    <cofactor evidence="3">
        <name>Mn(2+)</name>
        <dbReference type="ChEBI" id="CHEBI:29035"/>
    </cofactor>
</comment>
<dbReference type="OrthoDB" id="569at10239"/>
<dbReference type="InterPro" id="IPR014721">
    <property type="entry name" value="Ribsml_uS5_D2-typ_fold_subgr"/>
</dbReference>
<keyword evidence="13 16" id="KW-0238">DNA-binding</keyword>
<keyword evidence="11" id="KW-0460">Magnesium</keyword>
<dbReference type="InterPro" id="IPR036890">
    <property type="entry name" value="HATPase_C_sf"/>
</dbReference>
<dbReference type="Pfam" id="PF00204">
    <property type="entry name" value="DNA_gyraseB"/>
    <property type="match status" value="1"/>
</dbReference>
<feature type="domain" description="Toprim" evidence="17">
    <location>
        <begin position="427"/>
        <end position="549"/>
    </location>
</feature>
<evidence type="ECO:0000313" key="20">
    <source>
        <dbReference type="Proteomes" id="UP000110868"/>
    </source>
</evidence>
<dbReference type="SMART" id="SM00433">
    <property type="entry name" value="TOP2c"/>
    <property type="match status" value="1"/>
</dbReference>
<dbReference type="InterPro" id="IPR013506">
    <property type="entry name" value="Topo_IIA_bsu_dom2"/>
</dbReference>
<dbReference type="Pfam" id="PF01751">
    <property type="entry name" value="Toprim"/>
    <property type="match status" value="1"/>
</dbReference>
<dbReference type="EMBL" id="KF938901">
    <property type="protein sequence ID" value="AHL67621.1"/>
    <property type="molecule type" value="Genomic_DNA"/>
</dbReference>
<evidence type="ECO:0000256" key="7">
    <source>
        <dbReference type="ARBA" id="ARBA00019635"/>
    </source>
</evidence>
<feature type="domain" description="Topo IIA-type catalytic" evidence="18">
    <location>
        <begin position="682"/>
        <end position="782"/>
    </location>
</feature>
<evidence type="ECO:0000256" key="4">
    <source>
        <dbReference type="ARBA" id="ARBA00001946"/>
    </source>
</evidence>
<evidence type="ECO:0000256" key="11">
    <source>
        <dbReference type="ARBA" id="ARBA00022842"/>
    </source>
</evidence>